<dbReference type="SUPFAM" id="SSF46785">
    <property type="entry name" value="Winged helix' DNA-binding domain"/>
    <property type="match status" value="1"/>
</dbReference>
<evidence type="ECO:0000313" key="6">
    <source>
        <dbReference type="EMBL" id="NLR29761.1"/>
    </source>
</evidence>
<keyword evidence="7" id="KW-1185">Reference proteome</keyword>
<dbReference type="SUPFAM" id="SSF53850">
    <property type="entry name" value="Periplasmic binding protein-like II"/>
    <property type="match status" value="1"/>
</dbReference>
<dbReference type="PRINTS" id="PR00039">
    <property type="entry name" value="HTHLYSR"/>
</dbReference>
<dbReference type="Pfam" id="PF03466">
    <property type="entry name" value="LysR_substrate"/>
    <property type="match status" value="1"/>
</dbReference>
<dbReference type="InterPro" id="IPR000847">
    <property type="entry name" value="LysR_HTH_N"/>
</dbReference>
<dbReference type="InterPro" id="IPR005119">
    <property type="entry name" value="LysR_subst-bd"/>
</dbReference>
<dbReference type="Gene3D" id="1.10.10.10">
    <property type="entry name" value="Winged helix-like DNA-binding domain superfamily/Winged helix DNA-binding domain"/>
    <property type="match status" value="1"/>
</dbReference>
<comment type="similarity">
    <text evidence="1">Belongs to the LysR transcriptional regulatory family.</text>
</comment>
<dbReference type="PANTHER" id="PTHR30126">
    <property type="entry name" value="HTH-TYPE TRANSCRIPTIONAL REGULATOR"/>
    <property type="match status" value="1"/>
</dbReference>
<evidence type="ECO:0000256" key="3">
    <source>
        <dbReference type="ARBA" id="ARBA00023125"/>
    </source>
</evidence>
<dbReference type="RefSeq" id="WP_168849813.1">
    <property type="nucleotide sequence ID" value="NZ_JAAVSD010000013.1"/>
</dbReference>
<sequence length="300" mass="34604">MNSELLQTFLKIVEYRQISQAADSLYITQAAVSNRLHRMESLLGVKLINRVKGNNTISLTRYGQRLVPIARQWIQLNDQVDSLKEMGDYHVLSIATSLDINTAILSEIAPTTLMDDSLLRFNIQTTDDLNIYDLIDNDLADIGFSFVESTRHKIETRKIGQERLVLVTPPDSAYPDFVGTTMLSRYDEIMIPYNDSYRKWHMLCWEDKIPPFVRLDASLPVPQYFVNDRNWALIPESMARFFLKHGQPLRVLHLLEKPPVLPLIAVSRPQRINAPEAKKLAVKLQSELFKQQQDNDFFQS</sequence>
<organism evidence="6 7">
    <name type="scientific">Levilactobacillus tujiorum</name>
    <dbReference type="NCBI Taxonomy" id="2912243"/>
    <lineage>
        <taxon>Bacteria</taxon>
        <taxon>Bacillati</taxon>
        <taxon>Bacillota</taxon>
        <taxon>Bacilli</taxon>
        <taxon>Lactobacillales</taxon>
        <taxon>Lactobacillaceae</taxon>
        <taxon>Levilactobacillus</taxon>
    </lineage>
</organism>
<dbReference type="EMBL" id="JAAVSD010000013">
    <property type="protein sequence ID" value="NLR29761.1"/>
    <property type="molecule type" value="Genomic_DNA"/>
</dbReference>
<gene>
    <name evidence="6" type="ORF">HEQ44_06140</name>
</gene>
<keyword evidence="3" id="KW-0238">DNA-binding</keyword>
<name>A0ABX1L403_9LACO</name>
<evidence type="ECO:0000313" key="7">
    <source>
        <dbReference type="Proteomes" id="UP000707477"/>
    </source>
</evidence>
<comment type="caution">
    <text evidence="6">The sequence shown here is derived from an EMBL/GenBank/DDBJ whole genome shotgun (WGS) entry which is preliminary data.</text>
</comment>
<keyword evidence="2" id="KW-0805">Transcription regulation</keyword>
<evidence type="ECO:0000259" key="5">
    <source>
        <dbReference type="PROSITE" id="PS50931"/>
    </source>
</evidence>
<feature type="domain" description="HTH lysR-type" evidence="5">
    <location>
        <begin position="1"/>
        <end position="60"/>
    </location>
</feature>
<reference evidence="6 7" key="1">
    <citation type="submission" date="2020-03" db="EMBL/GenBank/DDBJ databases">
        <authorList>
            <person name="Zhang Z."/>
            <person name="Guo Z."/>
            <person name="Hou Q."/>
            <person name="Shen X."/>
        </authorList>
    </citation>
    <scope>NUCLEOTIDE SEQUENCE [LARGE SCALE GENOMIC DNA]</scope>
    <source>
        <strain evidence="6 7">HBUAS51329</strain>
    </source>
</reference>
<dbReference type="InterPro" id="IPR036390">
    <property type="entry name" value="WH_DNA-bd_sf"/>
</dbReference>
<dbReference type="Pfam" id="PF00126">
    <property type="entry name" value="HTH_1"/>
    <property type="match status" value="1"/>
</dbReference>
<dbReference type="PANTHER" id="PTHR30126:SF21">
    <property type="entry name" value="TRANSCRIPTIONAL REGULATOR-RELATED"/>
    <property type="match status" value="1"/>
</dbReference>
<protein>
    <submittedName>
        <fullName evidence="6">LysR family transcriptional regulator</fullName>
    </submittedName>
</protein>
<proteinExistence type="inferred from homology"/>
<evidence type="ECO:0000256" key="4">
    <source>
        <dbReference type="ARBA" id="ARBA00023163"/>
    </source>
</evidence>
<dbReference type="PROSITE" id="PS50931">
    <property type="entry name" value="HTH_LYSR"/>
    <property type="match status" value="1"/>
</dbReference>
<evidence type="ECO:0000256" key="2">
    <source>
        <dbReference type="ARBA" id="ARBA00023015"/>
    </source>
</evidence>
<dbReference type="Proteomes" id="UP000707477">
    <property type="component" value="Unassembled WGS sequence"/>
</dbReference>
<evidence type="ECO:0000256" key="1">
    <source>
        <dbReference type="ARBA" id="ARBA00009437"/>
    </source>
</evidence>
<accession>A0ABX1L403</accession>
<dbReference type="Gene3D" id="3.40.190.290">
    <property type="match status" value="1"/>
</dbReference>
<keyword evidence="4" id="KW-0804">Transcription</keyword>
<dbReference type="InterPro" id="IPR036388">
    <property type="entry name" value="WH-like_DNA-bd_sf"/>
</dbReference>